<evidence type="ECO:0000313" key="3">
    <source>
        <dbReference type="EMBL" id="MBK4736670.1"/>
    </source>
</evidence>
<evidence type="ECO:0000313" key="4">
    <source>
        <dbReference type="Proteomes" id="UP000622890"/>
    </source>
</evidence>
<keyword evidence="2" id="KW-0285">Flavoprotein</keyword>
<feature type="binding site" evidence="2">
    <location>
        <position position="342"/>
    </location>
    <ligand>
        <name>L-tryptophan</name>
        <dbReference type="ChEBI" id="CHEBI:57912"/>
    </ligand>
</feature>
<dbReference type="EMBL" id="JAEPBG010000008">
    <property type="protein sequence ID" value="MBK4736670.1"/>
    <property type="molecule type" value="Genomic_DNA"/>
</dbReference>
<dbReference type="PANTHER" id="PTHR43747">
    <property type="entry name" value="FAD-BINDING PROTEIN"/>
    <property type="match status" value="1"/>
</dbReference>
<organism evidence="3 4">
    <name type="scientific">Noviherbaspirillum pedocola</name>
    <dbReference type="NCBI Taxonomy" id="2801341"/>
    <lineage>
        <taxon>Bacteria</taxon>
        <taxon>Pseudomonadati</taxon>
        <taxon>Pseudomonadota</taxon>
        <taxon>Betaproteobacteria</taxon>
        <taxon>Burkholderiales</taxon>
        <taxon>Oxalobacteraceae</taxon>
        <taxon>Noviherbaspirillum</taxon>
    </lineage>
</organism>
<keyword evidence="4" id="KW-1185">Reference proteome</keyword>
<dbReference type="InterPro" id="IPR006905">
    <property type="entry name" value="Flavin_halogenase"/>
</dbReference>
<feature type="active site" evidence="1">
    <location>
        <position position="79"/>
    </location>
</feature>
<sequence>MGQELIRELVILGGGTAGWMTAAALSRALNGRVSVTLVESEDIGTVGVGEATIPAITLFNRMLDIDEDDFLRATQGTFKLGIEFIDWGDIGNRYMHAFGHFPSDIQIASFEQVWQKMRRHGHAHELSAYSITRAAASAGKFMRPDESHPLLDNLAYAFHFDASLYARYLRRYSEARGVKRVEGRVVDVRQDPVSGDIAALVMEGGAVVSGEFFVDCSGFRGRLIEEVLHTGYEDWSHWLPCDRAVFVPSASNGGPLPYTRASAHGAGWQWRIPLQHRVGNGYVHSSLHVSEDEAVATLLGHLDGEALAAPRTLRFKAGMRRRAWNRNCVAIGLAGGFLEPLESTSIHLVQTAISRLLAFFPAQRQSLEDIAEFNRRSRQEYEHVRDFVILHYHATRRNDTAFWNHCRTMEIPESLAKRIRLYRAQGRIAEDNPEIFTERNWVQVLQGQGIEPEGYAAILDVVDSGDIEDYLASLRSAIASLVEAMPSHGQWLQDLQRGQA</sequence>
<feature type="binding site" evidence="2">
    <location>
        <begin position="14"/>
        <end position="17"/>
    </location>
    <ligand>
        <name>FAD</name>
        <dbReference type="ChEBI" id="CHEBI:57692"/>
    </ligand>
</feature>
<dbReference type="SUPFAM" id="SSF51905">
    <property type="entry name" value="FAD/NAD(P)-binding domain"/>
    <property type="match status" value="1"/>
</dbReference>
<protein>
    <submittedName>
        <fullName evidence="3">Tryptophan 7-halogenase</fullName>
    </submittedName>
</protein>
<dbReference type="GO" id="GO:0000166">
    <property type="term" value="F:nucleotide binding"/>
    <property type="evidence" value="ECO:0007669"/>
    <property type="project" value="UniProtKB-KW"/>
</dbReference>
<feature type="binding site" evidence="2">
    <location>
        <position position="346"/>
    </location>
    <ligand>
        <name>L-tryptophan</name>
        <dbReference type="ChEBI" id="CHEBI:57912"/>
    </ligand>
</feature>
<reference evidence="3" key="1">
    <citation type="submission" date="2021-01" db="EMBL/GenBank/DDBJ databases">
        <title>Genome sequence of strain Noviherbaspirillum sp. DKR-6.</title>
        <authorList>
            <person name="Chaudhary D.K."/>
        </authorList>
    </citation>
    <scope>NUCLEOTIDE SEQUENCE</scope>
    <source>
        <strain evidence="3">DKR-6</strain>
    </source>
</reference>
<dbReference type="GO" id="GO:0004497">
    <property type="term" value="F:monooxygenase activity"/>
    <property type="evidence" value="ECO:0007669"/>
    <property type="project" value="InterPro"/>
</dbReference>
<feature type="binding site" evidence="2">
    <location>
        <position position="185"/>
    </location>
    <ligand>
        <name>FAD</name>
        <dbReference type="ChEBI" id="CHEBI:57692"/>
    </ligand>
</feature>
<comment type="caution">
    <text evidence="3">The sequence shown here is derived from an EMBL/GenBank/DDBJ whole genome shotgun (WGS) entry which is preliminary data.</text>
</comment>
<dbReference type="Pfam" id="PF04820">
    <property type="entry name" value="Trp_halogenase"/>
    <property type="match status" value="1"/>
</dbReference>
<gene>
    <name evidence="3" type="ORF">JJB74_18750</name>
</gene>
<accession>A0A934SWI9</accession>
<feature type="binding site" evidence="2">
    <location>
        <position position="333"/>
    </location>
    <ligand>
        <name>FAD</name>
        <dbReference type="ChEBI" id="CHEBI:57692"/>
    </ligand>
</feature>
<dbReference type="PANTHER" id="PTHR43747:SF4">
    <property type="entry name" value="FLAVIN-DEPENDENT TRYPTOPHAN HALOGENASE"/>
    <property type="match status" value="1"/>
</dbReference>
<keyword evidence="2" id="KW-0547">Nucleotide-binding</keyword>
<dbReference type="InterPro" id="IPR050816">
    <property type="entry name" value="Flavin-dep_Halogenase_NPB"/>
</dbReference>
<dbReference type="PIRSF" id="PIRSF011396">
    <property type="entry name" value="Trp_halogenase"/>
    <property type="match status" value="1"/>
</dbReference>
<evidence type="ECO:0000256" key="1">
    <source>
        <dbReference type="PIRSR" id="PIRSR011396-1"/>
    </source>
</evidence>
<evidence type="ECO:0000256" key="2">
    <source>
        <dbReference type="PIRSR" id="PIRSR011396-2"/>
    </source>
</evidence>
<keyword evidence="2" id="KW-0274">FAD</keyword>
<name>A0A934SWI9_9BURK</name>
<dbReference type="InterPro" id="IPR036188">
    <property type="entry name" value="FAD/NAD-bd_sf"/>
</dbReference>
<dbReference type="InterPro" id="IPR033856">
    <property type="entry name" value="Trp_halogen"/>
</dbReference>
<dbReference type="AlphaFoldDB" id="A0A934SWI9"/>
<dbReference type="Proteomes" id="UP000622890">
    <property type="component" value="Unassembled WGS sequence"/>
</dbReference>
<dbReference type="Gene3D" id="3.50.50.60">
    <property type="entry name" value="FAD/NAD(P)-binding domain"/>
    <property type="match status" value="1"/>
</dbReference>
<dbReference type="RefSeq" id="WP_200594321.1">
    <property type="nucleotide sequence ID" value="NZ_JAEPBG010000008.1"/>
</dbReference>
<feature type="binding site" evidence="2">
    <location>
        <position position="79"/>
    </location>
    <ligand>
        <name>7-chloro-L-tryptophan</name>
        <dbReference type="ChEBI" id="CHEBI:58713"/>
    </ligand>
</feature>
<proteinExistence type="predicted"/>